<keyword evidence="2" id="KW-1185">Reference proteome</keyword>
<dbReference type="SUPFAM" id="SSF52540">
    <property type="entry name" value="P-loop containing nucleoside triphosphate hydrolases"/>
    <property type="match status" value="1"/>
</dbReference>
<accession>A0A1I2FTD6</accession>
<evidence type="ECO:0000313" key="2">
    <source>
        <dbReference type="Proteomes" id="UP000198964"/>
    </source>
</evidence>
<name>A0A1I2FTD6_9BACT</name>
<dbReference type="RefSeq" id="WP_093919240.1">
    <property type="nucleotide sequence ID" value="NZ_FONW01000002.1"/>
</dbReference>
<dbReference type="Proteomes" id="UP000198964">
    <property type="component" value="Unassembled WGS sequence"/>
</dbReference>
<evidence type="ECO:0008006" key="3">
    <source>
        <dbReference type="Google" id="ProtNLM"/>
    </source>
</evidence>
<dbReference type="STRING" id="655355.SAMN05216283_102597"/>
<sequence length="958" mass="111481">MTTNSPQKYQSVKASLMKSLHLEEALLERFGKNPLADGDLSIYAEYTSQLSNLLNNELNQMHPNSGELPEDQILELQANLVGFEQLKVETQEAERFYAQKGNSSKVRLLKMGKRWLLKLDWLTIAATNLFRKEKRAKTYWKHVLEEAALADYVYLTLFYERLLPFYEQLLQNREIRIRQLYVLDRELEKFRFLKGEAVNFEVTVAQVREDLKADQTDIERFFATVEAEMDEEFEVHRKIAGTIEFPKAKLKIKRTKKLQQKVLHRLAQLSVGQQLVFFALGEHWRLKLHNRTLIFKLKEQAESQGGALKQQLDQGLKPAFIELKKQLTIFANRNEKEWEEAEKVQEIRSFVSQKVPELTQLVFQSKLDALFMRPMIELEQAIGSGPELHQFAAPVFDGKRISSNSFHPVQTRVLLQGSVLAPLKDEFATHQKDLMRLLQKLTTSLEEIKYAADYSVDFYFSHKQDEKAAEELTEGLKRTVKKSDEALGVLASMGQLTRESFAGMGQVFAELVLQYFEPHRLHQSEKNNQRRALIARRKAQAKEALDVSLKKMKHSFKWLKSFYAASYSRYFNLRNLLGISYEKAPISTELSNYLSETRQAIARLPLMYQKLFENVPLTEERFYLPRRAEVKRLEDAFSSWQTGRFSPVCIVGEQGSGTTTILNFFEKSIQNKLPVKRLAIRANLLDEKAMLSFFRNAFPSINFSSVDDLIREILNKEEPQIVVLENIHKLFLRSSGDFGNLMQLFKLVSQTNSKLFWITSCYRYSWKLLDYTNSISGYFAYVIEFGDVPSDLLREAILKRHQLSGFSLKFLPPDHFVPKRNYQKMSEEEQQEVLKAYFFENLWQHAQSNLSLAFIYWLRGIREVEDGVITIQQKRLNFSFLNSLKTPEITSLHSILIHGGLGLDEHSRIFRCSKEESFRMLMVLTDDGLLEKQGEIYVVNPLVYRMLVSQLKSLNFIY</sequence>
<gene>
    <name evidence="1" type="ORF">SAMN05216283_102597</name>
</gene>
<dbReference type="EMBL" id="FONW01000002">
    <property type="protein sequence ID" value="SFF08253.1"/>
    <property type="molecule type" value="Genomic_DNA"/>
</dbReference>
<dbReference type="InterPro" id="IPR027417">
    <property type="entry name" value="P-loop_NTPase"/>
</dbReference>
<organism evidence="1 2">
    <name type="scientific">Sunxiuqinia elliptica</name>
    <dbReference type="NCBI Taxonomy" id="655355"/>
    <lineage>
        <taxon>Bacteria</taxon>
        <taxon>Pseudomonadati</taxon>
        <taxon>Bacteroidota</taxon>
        <taxon>Bacteroidia</taxon>
        <taxon>Marinilabiliales</taxon>
        <taxon>Prolixibacteraceae</taxon>
        <taxon>Sunxiuqinia</taxon>
    </lineage>
</organism>
<reference evidence="1 2" key="1">
    <citation type="submission" date="2016-10" db="EMBL/GenBank/DDBJ databases">
        <authorList>
            <person name="de Groot N.N."/>
        </authorList>
    </citation>
    <scope>NUCLEOTIDE SEQUENCE [LARGE SCALE GENOMIC DNA]</scope>
    <source>
        <strain evidence="1 2">CGMCC 1.9156</strain>
    </source>
</reference>
<dbReference type="Gene3D" id="3.40.50.300">
    <property type="entry name" value="P-loop containing nucleotide triphosphate hydrolases"/>
    <property type="match status" value="1"/>
</dbReference>
<protein>
    <recommendedName>
        <fullName evidence="3">AAA domain-containing protein</fullName>
    </recommendedName>
</protein>
<evidence type="ECO:0000313" key="1">
    <source>
        <dbReference type="EMBL" id="SFF08253.1"/>
    </source>
</evidence>
<proteinExistence type="predicted"/>
<dbReference type="AlphaFoldDB" id="A0A1I2FTD6"/>